<keyword evidence="2" id="KW-0472">Membrane</keyword>
<dbReference type="Proteomes" id="UP000095280">
    <property type="component" value="Unplaced"/>
</dbReference>
<evidence type="ECO:0000313" key="3">
    <source>
        <dbReference type="Proteomes" id="UP000095280"/>
    </source>
</evidence>
<evidence type="ECO:0000256" key="1">
    <source>
        <dbReference type="SAM" id="MobiDB-lite"/>
    </source>
</evidence>
<evidence type="ECO:0000313" key="4">
    <source>
        <dbReference type="WBParaSite" id="maker-uti_cns_0046730-snap-gene-0.2-mRNA-1"/>
    </source>
</evidence>
<sequence length="558" mass="57758">CESCPSSGAGLPSTLAQVGDDILEGGICGTCIYVKAKLKVLGLANDTIIKCEECSEDLCNIKKFTSRTGASSVLTLAAGLAVLITVPWLTPHSLSACRYAGGQASGIPGRTNRHPEGRVPAKQLLHAALTAGSGGQVQAGVAGRVGSQEVQPHRHRVSCQHQSQILRPSERAGPSQGCPAEQGIRPAQRIGSVMEQQAQQLQPLSGQLSHLRFAATVGQSCRNQQGCQAIDRINQAVSWSAAHRDNRMPTCSKAAGQSAEAPAPIISSTDRRVGSAAVTLRQSAPAPTDLAKATGFSHCLVTRAKASGVPASTGSSSSDLPGGGRPPTPMLLANRRPTATAKAAGPLRCDSGIALPQRSQPNSNAKRTRAANFGVLCQVDVGALVPHLVAIFGAGHLGANHQASVLVSIGPAALGDGQDLRVVTAQELWRGCGGGQRALHHDRRRGADAFVELAQIGEGGGAPEQTDGAGGVKRQAAICVVQRLAAPTRRVVRHGRELAGSRRQQLYNPLTGAQHPMAVGHAQSSVHQVGRLLQRLFVGLGSVAQAAQSGVGRAQHQQ</sequence>
<proteinExistence type="predicted"/>
<feature type="region of interest" description="Disordered" evidence="1">
    <location>
        <begin position="307"/>
        <end position="332"/>
    </location>
</feature>
<feature type="region of interest" description="Disordered" evidence="1">
    <location>
        <begin position="248"/>
        <end position="271"/>
    </location>
</feature>
<accession>A0A1I8JCC5</accession>
<evidence type="ECO:0000256" key="2">
    <source>
        <dbReference type="SAM" id="Phobius"/>
    </source>
</evidence>
<dbReference type="AlphaFoldDB" id="A0A1I8JCC5"/>
<feature type="compositionally biased region" description="Low complexity" evidence="1">
    <location>
        <begin position="307"/>
        <end position="318"/>
    </location>
</feature>
<dbReference type="WBParaSite" id="maker-uti_cns_0046730-snap-gene-0.2-mRNA-1">
    <property type="protein sequence ID" value="maker-uti_cns_0046730-snap-gene-0.2-mRNA-1"/>
    <property type="gene ID" value="maker-uti_cns_0046730-snap-gene-0.2"/>
</dbReference>
<name>A0A1I8JCC5_9PLAT</name>
<feature type="transmembrane region" description="Helical" evidence="2">
    <location>
        <begin position="70"/>
        <end position="89"/>
    </location>
</feature>
<organism evidence="3 4">
    <name type="scientific">Macrostomum lignano</name>
    <dbReference type="NCBI Taxonomy" id="282301"/>
    <lineage>
        <taxon>Eukaryota</taxon>
        <taxon>Metazoa</taxon>
        <taxon>Spiralia</taxon>
        <taxon>Lophotrochozoa</taxon>
        <taxon>Platyhelminthes</taxon>
        <taxon>Rhabditophora</taxon>
        <taxon>Macrostomorpha</taxon>
        <taxon>Macrostomida</taxon>
        <taxon>Macrostomidae</taxon>
        <taxon>Macrostomum</taxon>
    </lineage>
</organism>
<keyword evidence="2" id="KW-1133">Transmembrane helix</keyword>
<protein>
    <submittedName>
        <fullName evidence="4">HMA domain-containing protein</fullName>
    </submittedName>
</protein>
<keyword evidence="3" id="KW-1185">Reference proteome</keyword>
<reference evidence="4" key="1">
    <citation type="submission" date="2016-11" db="UniProtKB">
        <authorList>
            <consortium name="WormBaseParasite"/>
        </authorList>
    </citation>
    <scope>IDENTIFICATION</scope>
</reference>
<keyword evidence="2" id="KW-0812">Transmembrane</keyword>